<reference evidence="2 3" key="1">
    <citation type="submission" date="2021-01" db="EMBL/GenBank/DDBJ databases">
        <title>Genomic Encyclopedia of Type Strains, Phase IV (KMG-IV): sequencing the most valuable type-strain genomes for metagenomic binning, comparative biology and taxonomic classification.</title>
        <authorList>
            <person name="Goeker M."/>
        </authorList>
    </citation>
    <scope>NUCLEOTIDE SEQUENCE [LARGE SCALE GENOMIC DNA]</scope>
    <source>
        <strain evidence="2 3">DSM 103394</strain>
    </source>
</reference>
<dbReference type="RefSeq" id="WP_082363812.1">
    <property type="nucleotide sequence ID" value="NZ_JAFDST010000001.1"/>
</dbReference>
<keyword evidence="3" id="KW-1185">Reference proteome</keyword>
<feature type="region of interest" description="Disordered" evidence="1">
    <location>
        <begin position="1"/>
        <end position="23"/>
    </location>
</feature>
<dbReference type="EMBL" id="JAFDST010000001">
    <property type="protein sequence ID" value="MBP1080312.1"/>
    <property type="molecule type" value="Genomic_DNA"/>
</dbReference>
<evidence type="ECO:0000313" key="3">
    <source>
        <dbReference type="Proteomes" id="UP000674416"/>
    </source>
</evidence>
<protein>
    <recommendedName>
        <fullName evidence="4">DUF4025 domain-containing protein</fullName>
    </recommendedName>
</protein>
<evidence type="ECO:0000313" key="2">
    <source>
        <dbReference type="EMBL" id="MBP1080312.1"/>
    </source>
</evidence>
<gene>
    <name evidence="2" type="ORF">JOC74_000800</name>
</gene>
<dbReference type="Pfam" id="PF13217">
    <property type="entry name" value="DUF4025"/>
    <property type="match status" value="1"/>
</dbReference>
<comment type="caution">
    <text evidence="2">The sequence shown here is derived from an EMBL/GenBank/DDBJ whole genome shotgun (WGS) entry which is preliminary data.</text>
</comment>
<proteinExistence type="predicted"/>
<dbReference type="Proteomes" id="UP000674416">
    <property type="component" value="Unassembled WGS sequence"/>
</dbReference>
<sequence>MKPRKVKRDSDHAKEETIYEDAEQGLAVIEEQISDTYNEGTIDQKENK</sequence>
<name>A0ABS4CRW2_9BACI</name>
<accession>A0ABS4CRW2</accession>
<organism evidence="2 3">
    <name type="scientific">Bacillus capparidis</name>
    <dbReference type="NCBI Taxonomy" id="1840411"/>
    <lineage>
        <taxon>Bacteria</taxon>
        <taxon>Bacillati</taxon>
        <taxon>Bacillota</taxon>
        <taxon>Bacilli</taxon>
        <taxon>Bacillales</taxon>
        <taxon>Bacillaceae</taxon>
        <taxon>Bacillus</taxon>
    </lineage>
</organism>
<dbReference type="InterPro" id="IPR025100">
    <property type="entry name" value="DUF4025"/>
</dbReference>
<evidence type="ECO:0000256" key="1">
    <source>
        <dbReference type="SAM" id="MobiDB-lite"/>
    </source>
</evidence>
<evidence type="ECO:0008006" key="4">
    <source>
        <dbReference type="Google" id="ProtNLM"/>
    </source>
</evidence>
<feature type="compositionally biased region" description="Basic and acidic residues" evidence="1">
    <location>
        <begin position="8"/>
        <end position="17"/>
    </location>
</feature>